<sequence>MSTERPDNDVTGPRRRSPLAVASVAAAVLLAGGGGAYWAATAADGGSGKDSAGSGAGAPPLLSLDERTGEPAAHSPSPSAPPRGIAPGEPDPHGERLVYRAAGALPDGPAKAAVQRTSGTVSAAEVTRLAKALGLKGAPQAEGTSWKVGSDGDGSGPVLRVDKQAPGTWTFARYGSGGTDNCGTKTTCSGKHVAPGGSGSPVGEKAAKDAAVPVLKAAGQDGAALDAHQLMGSARVVNADPVVDGLPTYGWATGIQVGTDGEVIGGGGQLKGLEKGADYPVIGAAEALKQLNAAQPSDARKNIGGCATVAPLSGDRKPSGESCGARTGAEPPTTTVTVDKAVFGLAAQYVDGKQLLVPSWIFTVRPAAGGTGNAVTQVAVDPAYLTKDAPSEEAPDGGGTTRAGGTVQSYSADGRTLSVTFWGGVCSKYTASASEDGSAVRVTVTESTPDPKKMCVKVAKELTRTVTLDQPLGDRKVVDAESGGAVPQK</sequence>
<evidence type="ECO:0000256" key="1">
    <source>
        <dbReference type="SAM" id="MobiDB-lite"/>
    </source>
</evidence>
<reference evidence="2 3" key="1">
    <citation type="submission" date="2023-03" db="EMBL/GenBank/DDBJ databases">
        <title>Isolation and description of six Streptomyces strains from soil environments, able to metabolize different microbial glucans.</title>
        <authorList>
            <person name="Widen T."/>
            <person name="Larsbrink J."/>
        </authorList>
    </citation>
    <scope>NUCLEOTIDE SEQUENCE [LARGE SCALE GENOMIC DNA]</scope>
    <source>
        <strain evidence="2 3">Mut2</strain>
    </source>
</reference>
<accession>A0ABY9IA56</accession>
<feature type="region of interest" description="Disordered" evidence="1">
    <location>
        <begin position="311"/>
        <end position="333"/>
    </location>
</feature>
<feature type="compositionally biased region" description="Low complexity" evidence="1">
    <location>
        <begin position="39"/>
        <end position="53"/>
    </location>
</feature>
<feature type="region of interest" description="Disordered" evidence="1">
    <location>
        <begin position="39"/>
        <end position="95"/>
    </location>
</feature>
<dbReference type="InterPro" id="IPR006311">
    <property type="entry name" value="TAT_signal"/>
</dbReference>
<dbReference type="EMBL" id="CP120992">
    <property type="protein sequence ID" value="WLQ43504.1"/>
    <property type="molecule type" value="Genomic_DNA"/>
</dbReference>
<evidence type="ECO:0000313" key="3">
    <source>
        <dbReference type="Proteomes" id="UP001229952"/>
    </source>
</evidence>
<keyword evidence="3" id="KW-1185">Reference proteome</keyword>
<proteinExistence type="predicted"/>
<protein>
    <recommendedName>
        <fullName evidence="4">Large membrane protein</fullName>
    </recommendedName>
</protein>
<dbReference type="Proteomes" id="UP001229952">
    <property type="component" value="Chromosome"/>
</dbReference>
<gene>
    <name evidence="2" type="ORF">P8A22_28455</name>
</gene>
<organism evidence="2 3">
    <name type="scientific">Streptomyces laculatispora</name>
    <dbReference type="NCBI Taxonomy" id="887464"/>
    <lineage>
        <taxon>Bacteria</taxon>
        <taxon>Bacillati</taxon>
        <taxon>Actinomycetota</taxon>
        <taxon>Actinomycetes</taxon>
        <taxon>Kitasatosporales</taxon>
        <taxon>Streptomycetaceae</taxon>
        <taxon>Streptomyces</taxon>
    </lineage>
</organism>
<evidence type="ECO:0008006" key="4">
    <source>
        <dbReference type="Google" id="ProtNLM"/>
    </source>
</evidence>
<dbReference type="PROSITE" id="PS51318">
    <property type="entry name" value="TAT"/>
    <property type="match status" value="1"/>
</dbReference>
<dbReference type="RefSeq" id="WP_306091017.1">
    <property type="nucleotide sequence ID" value="NZ_CP120992.1"/>
</dbReference>
<evidence type="ECO:0000313" key="2">
    <source>
        <dbReference type="EMBL" id="WLQ43504.1"/>
    </source>
</evidence>
<name>A0ABY9IA56_9ACTN</name>